<keyword evidence="3" id="KW-1185">Reference proteome</keyword>
<proteinExistence type="predicted"/>
<dbReference type="EMBL" id="KN839918">
    <property type="protein sequence ID" value="KIJ58661.1"/>
    <property type="molecule type" value="Genomic_DNA"/>
</dbReference>
<feature type="compositionally biased region" description="Basic and acidic residues" evidence="1">
    <location>
        <begin position="1"/>
        <end position="11"/>
    </location>
</feature>
<sequence>MTRLRPMERKKSTGRSSSSQTPDTKASLPNSKYHEQDPSSGRAPNLSAFRISFPDFSIPSSFLERLLLSAYWTVAFPPGRRLRVWSTTTRTRRTTPERAARTTSTHLSNWPVFFAHPGSSSERRNPNGRARDQCFVAVINEFQYHTTDRGFRRSENNEHKQEAKFCVAMGFRAIELGM</sequence>
<name>A0A0C9W758_9AGAM</name>
<feature type="compositionally biased region" description="Polar residues" evidence="1">
    <location>
        <begin position="14"/>
        <end position="30"/>
    </location>
</feature>
<reference evidence="2 3" key="1">
    <citation type="submission" date="2014-04" db="EMBL/GenBank/DDBJ databases">
        <title>Evolutionary Origins and Diversification of the Mycorrhizal Mutualists.</title>
        <authorList>
            <consortium name="DOE Joint Genome Institute"/>
            <consortium name="Mycorrhizal Genomics Consortium"/>
            <person name="Kohler A."/>
            <person name="Kuo A."/>
            <person name="Nagy L.G."/>
            <person name="Floudas D."/>
            <person name="Copeland A."/>
            <person name="Barry K.W."/>
            <person name="Cichocki N."/>
            <person name="Veneault-Fourrey C."/>
            <person name="LaButti K."/>
            <person name="Lindquist E.A."/>
            <person name="Lipzen A."/>
            <person name="Lundell T."/>
            <person name="Morin E."/>
            <person name="Murat C."/>
            <person name="Riley R."/>
            <person name="Ohm R."/>
            <person name="Sun H."/>
            <person name="Tunlid A."/>
            <person name="Henrissat B."/>
            <person name="Grigoriev I.V."/>
            <person name="Hibbett D.S."/>
            <person name="Martin F."/>
        </authorList>
    </citation>
    <scope>NUCLEOTIDE SEQUENCE [LARGE SCALE GENOMIC DNA]</scope>
    <source>
        <strain evidence="2 3">MD-312</strain>
    </source>
</reference>
<dbReference type="AlphaFoldDB" id="A0A0C9W758"/>
<dbReference type="HOGENOM" id="CLU_1510821_0_0_1"/>
<evidence type="ECO:0000256" key="1">
    <source>
        <dbReference type="SAM" id="MobiDB-lite"/>
    </source>
</evidence>
<evidence type="ECO:0000313" key="2">
    <source>
        <dbReference type="EMBL" id="KIJ58661.1"/>
    </source>
</evidence>
<organism evidence="2 3">
    <name type="scientific">Hydnomerulius pinastri MD-312</name>
    <dbReference type="NCBI Taxonomy" id="994086"/>
    <lineage>
        <taxon>Eukaryota</taxon>
        <taxon>Fungi</taxon>
        <taxon>Dikarya</taxon>
        <taxon>Basidiomycota</taxon>
        <taxon>Agaricomycotina</taxon>
        <taxon>Agaricomycetes</taxon>
        <taxon>Agaricomycetidae</taxon>
        <taxon>Boletales</taxon>
        <taxon>Boletales incertae sedis</taxon>
        <taxon>Leucogyrophana</taxon>
    </lineage>
</organism>
<gene>
    <name evidence="2" type="ORF">HYDPIDRAFT_33958</name>
</gene>
<feature type="region of interest" description="Disordered" evidence="1">
    <location>
        <begin position="1"/>
        <end position="44"/>
    </location>
</feature>
<accession>A0A0C9W758</accession>
<protein>
    <submittedName>
        <fullName evidence="2">Unplaced genomic scaffold scaffold_84, whole genome shotgun sequence</fullName>
    </submittedName>
</protein>
<evidence type="ECO:0000313" key="3">
    <source>
        <dbReference type="Proteomes" id="UP000053820"/>
    </source>
</evidence>
<dbReference type="Proteomes" id="UP000053820">
    <property type="component" value="Unassembled WGS sequence"/>
</dbReference>